<sequence>MSPRFPFWTSQHSLPVLVAYNGVRSIGTNIRVDSEGQERGTSSPGSGSHRVFIATITRDPSSVDTSRYKVGAKKVGMLYEDCAVELVHRLESANSVSGSTRQARDALHQR</sequence>
<name>A0A545UPX1_9HYPO</name>
<gene>
    <name evidence="1" type="ORF">IF1G_09978</name>
</gene>
<protein>
    <submittedName>
        <fullName evidence="1">Uncharacterized protein</fullName>
    </submittedName>
</protein>
<dbReference type="AlphaFoldDB" id="A0A545UPX1"/>
<dbReference type="EMBL" id="SPUK01000019">
    <property type="protein sequence ID" value="TQV91479.1"/>
    <property type="molecule type" value="Genomic_DNA"/>
</dbReference>
<comment type="caution">
    <text evidence="1">The sequence shown here is derived from an EMBL/GenBank/DDBJ whole genome shotgun (WGS) entry which is preliminary data.</text>
</comment>
<dbReference type="Proteomes" id="UP000315783">
    <property type="component" value="Unassembled WGS sequence"/>
</dbReference>
<reference evidence="1 2" key="1">
    <citation type="journal article" date="2019" name="Appl. Microbiol. Biotechnol.">
        <title>Genome sequence of Isaria javanica and comparative genome analysis insights into family S53 peptidase evolution in fungal entomopathogens.</title>
        <authorList>
            <person name="Lin R."/>
            <person name="Zhang X."/>
            <person name="Xin B."/>
            <person name="Zou M."/>
            <person name="Gao Y."/>
            <person name="Qin F."/>
            <person name="Hu Q."/>
            <person name="Xie B."/>
            <person name="Cheng X."/>
        </authorList>
    </citation>
    <scope>NUCLEOTIDE SEQUENCE [LARGE SCALE GENOMIC DNA]</scope>
    <source>
        <strain evidence="1 2">IJ1G</strain>
    </source>
</reference>
<evidence type="ECO:0000313" key="1">
    <source>
        <dbReference type="EMBL" id="TQV91479.1"/>
    </source>
</evidence>
<accession>A0A545UPX1</accession>
<organism evidence="1 2">
    <name type="scientific">Cordyceps javanica</name>
    <dbReference type="NCBI Taxonomy" id="43265"/>
    <lineage>
        <taxon>Eukaryota</taxon>
        <taxon>Fungi</taxon>
        <taxon>Dikarya</taxon>
        <taxon>Ascomycota</taxon>
        <taxon>Pezizomycotina</taxon>
        <taxon>Sordariomycetes</taxon>
        <taxon>Hypocreomycetidae</taxon>
        <taxon>Hypocreales</taxon>
        <taxon>Cordycipitaceae</taxon>
        <taxon>Cordyceps</taxon>
    </lineage>
</organism>
<proteinExistence type="predicted"/>
<evidence type="ECO:0000313" key="2">
    <source>
        <dbReference type="Proteomes" id="UP000315783"/>
    </source>
</evidence>
<keyword evidence="2" id="KW-1185">Reference proteome</keyword>